<dbReference type="InterPro" id="IPR005467">
    <property type="entry name" value="His_kinase_dom"/>
</dbReference>
<dbReference type="PROSITE" id="PS50109">
    <property type="entry name" value="HIS_KIN"/>
    <property type="match status" value="1"/>
</dbReference>
<dbReference type="Pfam" id="PF00069">
    <property type="entry name" value="Pkinase"/>
    <property type="match status" value="1"/>
</dbReference>
<feature type="coiled-coil region" evidence="6">
    <location>
        <begin position="1514"/>
        <end position="1541"/>
    </location>
</feature>
<dbReference type="SUPFAM" id="SSF56112">
    <property type="entry name" value="Protein kinase-like (PK-like)"/>
    <property type="match status" value="1"/>
</dbReference>
<dbReference type="InterPro" id="IPR027417">
    <property type="entry name" value="P-loop_NTPase"/>
</dbReference>
<dbReference type="Pfam" id="PF01590">
    <property type="entry name" value="GAF"/>
    <property type="match status" value="1"/>
</dbReference>
<dbReference type="EMBL" id="MLAW01000019">
    <property type="protein sequence ID" value="OJJ25289.1"/>
    <property type="molecule type" value="Genomic_DNA"/>
</dbReference>
<dbReference type="Gene3D" id="3.40.50.300">
    <property type="entry name" value="P-loop containing nucleotide triphosphate hydrolases"/>
    <property type="match status" value="1"/>
</dbReference>
<name>A0A1L9QRL6_9CYAN</name>
<dbReference type="InterPro" id="IPR008271">
    <property type="entry name" value="Ser/Thr_kinase_AS"/>
</dbReference>
<keyword evidence="5" id="KW-0902">Two-component regulatory system</keyword>
<evidence type="ECO:0000256" key="6">
    <source>
        <dbReference type="SAM" id="Coils"/>
    </source>
</evidence>
<dbReference type="Gene3D" id="3.30.450.40">
    <property type="match status" value="1"/>
</dbReference>
<dbReference type="Gene3D" id="3.30.565.10">
    <property type="entry name" value="Histidine kinase-like ATPase, C-terminal domain"/>
    <property type="match status" value="1"/>
</dbReference>
<dbReference type="EC" id="2.7.13.3" evidence="2"/>
<comment type="catalytic activity">
    <reaction evidence="1">
        <text>ATP + protein L-histidine = ADP + protein N-phospho-L-histidine.</text>
        <dbReference type="EC" id="2.7.13.3"/>
    </reaction>
</comment>
<evidence type="ECO:0000256" key="1">
    <source>
        <dbReference type="ARBA" id="ARBA00000085"/>
    </source>
</evidence>
<dbReference type="PROSITE" id="PS50011">
    <property type="entry name" value="PROTEIN_KINASE_DOM"/>
    <property type="match status" value="1"/>
</dbReference>
<dbReference type="Pfam" id="PF13191">
    <property type="entry name" value="AAA_16"/>
    <property type="match status" value="1"/>
</dbReference>
<evidence type="ECO:0000313" key="10">
    <source>
        <dbReference type="Proteomes" id="UP000183940"/>
    </source>
</evidence>
<evidence type="ECO:0000259" key="8">
    <source>
        <dbReference type="PROSITE" id="PS50109"/>
    </source>
</evidence>
<dbReference type="PANTHER" id="PTHR43642">
    <property type="entry name" value="HYBRID SIGNAL TRANSDUCTION HISTIDINE KINASE G"/>
    <property type="match status" value="1"/>
</dbReference>
<dbReference type="InterPro" id="IPR011009">
    <property type="entry name" value="Kinase-like_dom_sf"/>
</dbReference>
<dbReference type="Gene3D" id="1.10.510.10">
    <property type="entry name" value="Transferase(Phosphotransferase) domain 1"/>
    <property type="match status" value="1"/>
</dbReference>
<proteinExistence type="predicted"/>
<dbReference type="SUPFAM" id="SSF52540">
    <property type="entry name" value="P-loop containing nucleoside triphosphate hydrolases"/>
    <property type="match status" value="1"/>
</dbReference>
<accession>A0A1L9QRL6</accession>
<dbReference type="SUPFAM" id="SSF55781">
    <property type="entry name" value="GAF domain-like"/>
    <property type="match status" value="1"/>
</dbReference>
<dbReference type="InterPro" id="IPR036097">
    <property type="entry name" value="HisK_dim/P_sf"/>
</dbReference>
<dbReference type="SMART" id="SM00387">
    <property type="entry name" value="HATPase_c"/>
    <property type="match status" value="1"/>
</dbReference>
<dbReference type="SMART" id="SM00220">
    <property type="entry name" value="S_TKc"/>
    <property type="match status" value="1"/>
</dbReference>
<dbReference type="InterPro" id="IPR036890">
    <property type="entry name" value="HATPase_C_sf"/>
</dbReference>
<dbReference type="PROSITE" id="PS00108">
    <property type="entry name" value="PROTEIN_KINASE_ST"/>
    <property type="match status" value="1"/>
</dbReference>
<dbReference type="SMART" id="SM00065">
    <property type="entry name" value="GAF"/>
    <property type="match status" value="1"/>
</dbReference>
<feature type="domain" description="Protein kinase" evidence="7">
    <location>
        <begin position="11"/>
        <end position="281"/>
    </location>
</feature>
<dbReference type="InterPro" id="IPR000719">
    <property type="entry name" value="Prot_kinase_dom"/>
</dbReference>
<evidence type="ECO:0000256" key="5">
    <source>
        <dbReference type="ARBA" id="ARBA00023012"/>
    </source>
</evidence>
<keyword evidence="3" id="KW-0597">Phosphoprotein</keyword>
<dbReference type="SUPFAM" id="SSF47384">
    <property type="entry name" value="Homodimeric domain of signal transducing histidine kinase"/>
    <property type="match status" value="1"/>
</dbReference>
<dbReference type="InterPro" id="IPR053159">
    <property type="entry name" value="Hybrid_Histidine_Kinase"/>
</dbReference>
<dbReference type="Gene3D" id="1.10.287.130">
    <property type="match status" value="1"/>
</dbReference>
<sequence>MTSLRTPLQGYEVLELLHSSSRTLVYRGLHLADNKAVIIKLLNCEYPTFSELVNFRNQYTIAANLDLPGIVKPLALEHYGKGLALVMEDFGGIALSEYMAEHPLNLEEFFQVALSLCEILDGLYRHRIIHKDIKPSNILIHPHSKQIKLTDFSISSLLPRETQVLQNPNILEGTLAYVSPEQTGRMNRGIDYRSDFYSLGVTFYELLTGQVPFIYDDPMELVHAHIAKAPPPLGSQGKALIKPECTISEIVMKLMAKNAENRYQSILGLKFDLEKCQNQWQQRGKIEPFELARTDRSDRFLIPEKLYGRETNVQRLLDAFDRIAALGTTEMMLVAGFSGIGKTAVVNEVHKPIVKQRGYFIKGKFDQFNRNIPFSAFVIAFRDLMGQLLGESDADLARWKAKILEAVGKNGQILIDVIPELEEIIGKQPPVPELSGNAGQNRFNLFLQKFIAVFAKSEHPLVMFLDDLQWADSASLNLLKVLMGDRDSGYLLVLGAYRENEVFPAHPLMLTLTELKKERAVISTITLKPLAVNHINQLVAETLSCGEKLAQPLTELVYQKTQGNPFFTTQFLKGLHEDRLIALNRNLGYWECDLVRVRDVALTDDVVEFMAGRLQKLPPATQKVLKLAACIGNPFDLETLATICEEPEEEVAAKIWRALLEGLILPTNEAYKFFHGYGVDDQLKDVVSAGYRFLHDRVQQAAYSLIPEEQKQATHYHIGQLLMQNLSSETKENKIFEIVNQLNFGTIFIRDWTEKEELARLNLSAGRKAKTSTAYAAAVKYFSIGRELLGVQSWHLAYELTLALYKESAEAAYLNADFEQMEQLSAEVLQKAKTLLDKIDVYITQIQSNIARVKLLEAIRISLMVLNLIDDRIQLPEQPDRADFERALAQTRSTIGDRSVADLLNLPEMEEPYQLAAIRILSSVAPPAYFAFPALFPLIAMKMVDLSIEFGNTSASGFGYAMYGFILCGVANDIELGSQFGELALGLIDKLNVKGTAARVLPLVGHLIKPWRESIDDNRYLLRKGYQVGLETGDLEFAGYSASFYCFDSMFIGQELESLEQEFFAYSEAIAQLKQEHVLHQIHLSHQTILNLLGRSDNPCALIGEVYNETEMVPLHEEANNRTTLAFMYVAKLSLCYLFQDYEQAVESAAGAEKYLDGVVAMLCTVLFYFYDALVKIISVTKTNSKSEQNHLLEQIESHQTKMKYWADNAPMNYLHKFHLVEAERNRILGQKAEAIENYDRAISGAKANGYIQEEALAKELAAKFYLDWGKEKLAADYMQDAYYCYSCWGAKAKVEDLERRYSALLKPILELPTPSLIPTTSLKTLTAGTISKTTTETSALLDFATLMKACRTLSEDIDLESAIANLMQVLRENAGAETVALMLCQEGVLMLVARAVGEETIAIKPLPVEISNAVPLSIVNQVKRSQHPLLLENASKEVALAGDNYIQHYQPQSILCLPLVVRAASLKENRAQLQGILYLENNHCAGAFTNDRMDILQLLCSQAAISLENARLYQRSQQMAKNLQQALTDLQQTQLQLVQNEKMATLGSLVAGIAHEINNPVSFIGGNINAAQEHLQDLLEILTLYQDNASTPPSIAEEIEDLAPEFIAEDFPKLIASMQIGCDRIGNISTSLRTFSRKDTDTKTEFNLHDGIDSTLLILKYRLKANEKRPAMEIITNYGQIPQVKCYPGQINQVFMNLLANGIDALDERNQGKTFAQIEQDPNRITIETQLSADRQMVTISIIDNGTGMSEAVKKRIFEQGFTTKAVGKGTGLGMAIAHQIIVEKHGGAIACRSELGQGTEFIMSLPVN</sequence>
<keyword evidence="9" id="KW-0723">Serine/threonine-protein kinase</keyword>
<dbReference type="CDD" id="cd00082">
    <property type="entry name" value="HisKA"/>
    <property type="match status" value="1"/>
</dbReference>
<keyword evidence="6" id="KW-0175">Coiled coil</keyword>
<dbReference type="Proteomes" id="UP000183940">
    <property type="component" value="Unassembled WGS sequence"/>
</dbReference>
<evidence type="ECO:0000256" key="3">
    <source>
        <dbReference type="ARBA" id="ARBA00022553"/>
    </source>
</evidence>
<dbReference type="PRINTS" id="PR00344">
    <property type="entry name" value="BCTRLSENSOR"/>
</dbReference>
<protein>
    <recommendedName>
        <fullName evidence="2">histidine kinase</fullName>
        <ecNumber evidence="2">2.7.13.3</ecNumber>
    </recommendedName>
</protein>
<evidence type="ECO:0000256" key="4">
    <source>
        <dbReference type="ARBA" id="ARBA00022777"/>
    </source>
</evidence>
<dbReference type="GO" id="GO:0000155">
    <property type="term" value="F:phosphorelay sensor kinase activity"/>
    <property type="evidence" value="ECO:0007669"/>
    <property type="project" value="InterPro"/>
</dbReference>
<keyword evidence="4 9" id="KW-0418">Kinase</keyword>
<evidence type="ECO:0000256" key="2">
    <source>
        <dbReference type="ARBA" id="ARBA00012438"/>
    </source>
</evidence>
<keyword evidence="4 9" id="KW-0808">Transferase</keyword>
<comment type="caution">
    <text evidence="9">The sequence shown here is derived from an EMBL/GenBank/DDBJ whole genome shotgun (WGS) entry which is preliminary data.</text>
</comment>
<dbReference type="GO" id="GO:0005524">
    <property type="term" value="F:ATP binding"/>
    <property type="evidence" value="ECO:0007669"/>
    <property type="project" value="InterPro"/>
</dbReference>
<keyword evidence="10" id="KW-1185">Reference proteome</keyword>
<evidence type="ECO:0000259" key="7">
    <source>
        <dbReference type="PROSITE" id="PS50011"/>
    </source>
</evidence>
<evidence type="ECO:0000313" key="9">
    <source>
        <dbReference type="EMBL" id="OJJ25289.1"/>
    </source>
</evidence>
<dbReference type="STRING" id="1925591.BI308_12460"/>
<dbReference type="Pfam" id="PF02518">
    <property type="entry name" value="HATPase_c"/>
    <property type="match status" value="1"/>
</dbReference>
<dbReference type="SUPFAM" id="SSF55874">
    <property type="entry name" value="ATPase domain of HSP90 chaperone/DNA topoisomerase II/histidine kinase"/>
    <property type="match status" value="1"/>
</dbReference>
<dbReference type="InterPro" id="IPR029016">
    <property type="entry name" value="GAF-like_dom_sf"/>
</dbReference>
<dbReference type="InterPro" id="IPR041664">
    <property type="entry name" value="AAA_16"/>
</dbReference>
<dbReference type="CDD" id="cd14014">
    <property type="entry name" value="STKc_PknB_like"/>
    <property type="match status" value="1"/>
</dbReference>
<dbReference type="PANTHER" id="PTHR43642:SF1">
    <property type="entry name" value="HYBRID SIGNAL TRANSDUCTION HISTIDINE KINASE G"/>
    <property type="match status" value="1"/>
</dbReference>
<dbReference type="InterPro" id="IPR003661">
    <property type="entry name" value="HisK_dim/P_dom"/>
</dbReference>
<gene>
    <name evidence="9" type="ORF">BI308_12460</name>
</gene>
<dbReference type="InterPro" id="IPR003594">
    <property type="entry name" value="HATPase_dom"/>
</dbReference>
<organism evidence="9 10">
    <name type="scientific">Roseofilum reptotaenium AO1-A</name>
    <dbReference type="NCBI Taxonomy" id="1925591"/>
    <lineage>
        <taxon>Bacteria</taxon>
        <taxon>Bacillati</taxon>
        <taxon>Cyanobacteriota</taxon>
        <taxon>Cyanophyceae</taxon>
        <taxon>Desertifilales</taxon>
        <taxon>Desertifilaceae</taxon>
        <taxon>Roseofilum</taxon>
    </lineage>
</organism>
<dbReference type="GO" id="GO:0004674">
    <property type="term" value="F:protein serine/threonine kinase activity"/>
    <property type="evidence" value="ECO:0007669"/>
    <property type="project" value="UniProtKB-KW"/>
</dbReference>
<reference evidence="9" key="1">
    <citation type="submission" date="2016-10" db="EMBL/GenBank/DDBJ databases">
        <title>CRISPR-Cas defence system in Roseofilum reptotaenium: evidence of a bacteriophage-cyanobacterium arms race in the coral black band disease.</title>
        <authorList>
            <person name="Buerger P."/>
            <person name="Wood-Charlson E.M."/>
            <person name="Weynberg K.D."/>
            <person name="Willis B."/>
            <person name="Van Oppen M.J."/>
        </authorList>
    </citation>
    <scope>NUCLEOTIDE SEQUENCE [LARGE SCALE GENOMIC DNA]</scope>
    <source>
        <strain evidence="9">AO1-A</strain>
    </source>
</reference>
<feature type="domain" description="Histidine kinase" evidence="8">
    <location>
        <begin position="1553"/>
        <end position="1810"/>
    </location>
</feature>
<dbReference type="InterPro" id="IPR003018">
    <property type="entry name" value="GAF"/>
</dbReference>
<dbReference type="InterPro" id="IPR004358">
    <property type="entry name" value="Sig_transdc_His_kin-like_C"/>
</dbReference>